<accession>A0A915U6P5</accession>
<keyword evidence="1" id="KW-0175">Coiled coil</keyword>
<evidence type="ECO:0000313" key="2">
    <source>
        <dbReference type="EMBL" id="BCO10417.1"/>
    </source>
</evidence>
<dbReference type="GO" id="GO:0015562">
    <property type="term" value="F:efflux transmembrane transporter activity"/>
    <property type="evidence" value="ECO:0007669"/>
    <property type="project" value="TreeGrafter"/>
</dbReference>
<evidence type="ECO:0008006" key="4">
    <source>
        <dbReference type="Google" id="ProtNLM"/>
    </source>
</evidence>
<dbReference type="KEGG" id="ddu:GF1_27930"/>
<dbReference type="RefSeq" id="WP_267927150.1">
    <property type="nucleotide sequence ID" value="NZ_AP024233.1"/>
</dbReference>
<dbReference type="PANTHER" id="PTHR30469:SF38">
    <property type="entry name" value="HLYD FAMILY SECRETION PROTEIN"/>
    <property type="match status" value="1"/>
</dbReference>
<dbReference type="GO" id="GO:1990281">
    <property type="term" value="C:efflux pump complex"/>
    <property type="evidence" value="ECO:0007669"/>
    <property type="project" value="TreeGrafter"/>
</dbReference>
<dbReference type="Gene3D" id="2.40.50.100">
    <property type="match status" value="1"/>
</dbReference>
<organism evidence="2 3">
    <name type="scientific">Desulfolithobacter dissulfuricans</name>
    <dbReference type="NCBI Taxonomy" id="2795293"/>
    <lineage>
        <taxon>Bacteria</taxon>
        <taxon>Pseudomonadati</taxon>
        <taxon>Thermodesulfobacteriota</taxon>
        <taxon>Desulfobulbia</taxon>
        <taxon>Desulfobulbales</taxon>
        <taxon>Desulfobulbaceae</taxon>
        <taxon>Desulfolithobacter</taxon>
    </lineage>
</organism>
<dbReference type="AlphaFoldDB" id="A0A915U6P5"/>
<gene>
    <name evidence="2" type="ORF">GF1_27930</name>
</gene>
<name>A0A915U6P5_9BACT</name>
<dbReference type="Proteomes" id="UP001063350">
    <property type="component" value="Chromosome"/>
</dbReference>
<dbReference type="SUPFAM" id="SSF111369">
    <property type="entry name" value="HlyD-like secretion proteins"/>
    <property type="match status" value="1"/>
</dbReference>
<reference evidence="2" key="1">
    <citation type="submission" date="2020-12" db="EMBL/GenBank/DDBJ databases">
        <title>Desulfobium dissulfuricans gen. nov., sp. nov., a novel mesophilic, sulfate-reducing bacterium isolated from a deep-sea hydrothermal vent.</title>
        <authorList>
            <person name="Hashimoto Y."/>
            <person name="Tame A."/>
            <person name="Sawayama S."/>
            <person name="Miyazaki J."/>
            <person name="Takai K."/>
            <person name="Nakagawa S."/>
        </authorList>
    </citation>
    <scope>NUCLEOTIDE SEQUENCE</scope>
    <source>
        <strain evidence="2">GF1</strain>
    </source>
</reference>
<dbReference type="EMBL" id="AP024233">
    <property type="protein sequence ID" value="BCO10417.1"/>
    <property type="molecule type" value="Genomic_DNA"/>
</dbReference>
<feature type="coiled-coil region" evidence="1">
    <location>
        <begin position="60"/>
        <end position="87"/>
    </location>
</feature>
<dbReference type="PANTHER" id="PTHR30469">
    <property type="entry name" value="MULTIDRUG RESISTANCE PROTEIN MDTA"/>
    <property type="match status" value="1"/>
</dbReference>
<dbReference type="Gene3D" id="1.10.287.470">
    <property type="entry name" value="Helix hairpin bin"/>
    <property type="match status" value="1"/>
</dbReference>
<proteinExistence type="predicted"/>
<evidence type="ECO:0000256" key="1">
    <source>
        <dbReference type="SAM" id="Coils"/>
    </source>
</evidence>
<protein>
    <recommendedName>
        <fullName evidence="4">Membrane fusion protein biotin-lipoyl like domain-containing protein</fullName>
    </recommendedName>
</protein>
<sequence>MVTVAPVIRDTVVITEESMGWIEAETSPAVAAEVAGKIENIFADTGQTVQAGTLLASIDNTRQKLEIKALKAEIGRLKALITNQERTVKRYRNLLAKNSISRNRLITRRYNL</sequence>
<evidence type="ECO:0000313" key="3">
    <source>
        <dbReference type="Proteomes" id="UP001063350"/>
    </source>
</evidence>
<keyword evidence="3" id="KW-1185">Reference proteome</keyword>